<dbReference type="EMBL" id="JAWLUM010000002">
    <property type="protein sequence ID" value="MDV7134065.1"/>
    <property type="molecule type" value="Genomic_DNA"/>
</dbReference>
<sequence>MTDEVKFTDAQWDELARAAEAFATVLDQESGRLRDVLATNWAGSCSEGVGIVENLRLLLYGEGTSSFKGAINSETLYLRQLAVQCRGAGTELAVSDSDAEQRFRNAT</sequence>
<name>A0ABU4ES28_WILMA</name>
<evidence type="ECO:0000313" key="2">
    <source>
        <dbReference type="Proteomes" id="UP001185792"/>
    </source>
</evidence>
<comment type="caution">
    <text evidence="1">The sequence shown here is derived from an EMBL/GenBank/DDBJ whole genome shotgun (WGS) entry which is preliminary data.</text>
</comment>
<keyword evidence="2" id="KW-1185">Reference proteome</keyword>
<reference evidence="1 2" key="1">
    <citation type="submission" date="2023-10" db="EMBL/GenBank/DDBJ databases">
        <title>Development of a sustainable strategy for remediation of hydrocarbon-contaminated territories based on the waste exchange concept.</title>
        <authorList>
            <person name="Krivoruchko A."/>
        </authorList>
    </citation>
    <scope>NUCLEOTIDE SEQUENCE [LARGE SCALE GENOMIC DNA]</scope>
    <source>
        <strain evidence="1 2">IEGM 1236</strain>
    </source>
</reference>
<organism evidence="1 2">
    <name type="scientific">Williamsia marianensis</name>
    <dbReference type="NCBI Taxonomy" id="85044"/>
    <lineage>
        <taxon>Bacteria</taxon>
        <taxon>Bacillati</taxon>
        <taxon>Actinomycetota</taxon>
        <taxon>Actinomycetes</taxon>
        <taxon>Mycobacteriales</taxon>
        <taxon>Nocardiaceae</taxon>
        <taxon>Williamsia</taxon>
    </lineage>
</organism>
<evidence type="ECO:0000313" key="1">
    <source>
        <dbReference type="EMBL" id="MDV7134065.1"/>
    </source>
</evidence>
<accession>A0ABU4ES28</accession>
<protein>
    <recommendedName>
        <fullName evidence="3">WXG100 family type VII secretion target</fullName>
    </recommendedName>
</protein>
<proteinExistence type="predicted"/>
<dbReference type="Proteomes" id="UP001185792">
    <property type="component" value="Unassembled WGS sequence"/>
</dbReference>
<evidence type="ECO:0008006" key="3">
    <source>
        <dbReference type="Google" id="ProtNLM"/>
    </source>
</evidence>
<dbReference type="RefSeq" id="WP_317713821.1">
    <property type="nucleotide sequence ID" value="NZ_JAWLUM010000002.1"/>
</dbReference>
<gene>
    <name evidence="1" type="ORF">R4198_10180</name>
</gene>